<dbReference type="InterPro" id="IPR001638">
    <property type="entry name" value="Solute-binding_3/MltF_N"/>
</dbReference>
<sequence length="158" mass="17748">MQDENGLWSGYGYEMMQGIAKYMQCTFSYVGYDKTAKECEEMLQNGEADIYTAAKKIPEREEEFAFSRHPAITAFTSMNVETPNWRSDLYNKYYGSVEVNTDYTAEEKALLSQLKESGAMIRGVMNPDGNPYSWYENGEAKGIAAARCVGKTAENSGN</sequence>
<organism evidence="2 3">
    <name type="scientific">Fusicatenibacter saccharivorans</name>
    <dbReference type="NCBI Taxonomy" id="1150298"/>
    <lineage>
        <taxon>Bacteria</taxon>
        <taxon>Bacillati</taxon>
        <taxon>Bacillota</taxon>
        <taxon>Clostridia</taxon>
        <taxon>Lachnospirales</taxon>
        <taxon>Lachnospiraceae</taxon>
        <taxon>Fusicatenibacter</taxon>
    </lineage>
</organism>
<evidence type="ECO:0000313" key="2">
    <source>
        <dbReference type="EMBL" id="CUP41025.1"/>
    </source>
</evidence>
<feature type="domain" description="Solute-binding protein family 3/N-terminal" evidence="1">
    <location>
        <begin position="1"/>
        <end position="79"/>
    </location>
</feature>
<proteinExistence type="predicted"/>
<reference evidence="2 3" key="1">
    <citation type="submission" date="2015-09" db="EMBL/GenBank/DDBJ databases">
        <authorList>
            <consortium name="Pathogen Informatics"/>
        </authorList>
    </citation>
    <scope>NUCLEOTIDE SEQUENCE [LARGE SCALE GENOMIC DNA]</scope>
    <source>
        <strain evidence="2 3">2789STDY5834885</strain>
    </source>
</reference>
<dbReference type="EMBL" id="CZAL01000009">
    <property type="protein sequence ID" value="CUP41025.1"/>
    <property type="molecule type" value="Genomic_DNA"/>
</dbReference>
<dbReference type="Pfam" id="PF00497">
    <property type="entry name" value="SBP_bac_3"/>
    <property type="match status" value="1"/>
</dbReference>
<evidence type="ECO:0000259" key="1">
    <source>
        <dbReference type="Pfam" id="PF00497"/>
    </source>
</evidence>
<evidence type="ECO:0000313" key="3">
    <source>
        <dbReference type="Proteomes" id="UP000095709"/>
    </source>
</evidence>
<accession>A0A174N4J3</accession>
<dbReference type="Gene3D" id="3.40.190.10">
    <property type="entry name" value="Periplasmic binding protein-like II"/>
    <property type="match status" value="1"/>
</dbReference>
<dbReference type="AlphaFoldDB" id="A0A174N4J3"/>
<name>A0A174N4J3_9FIRM</name>
<gene>
    <name evidence="2" type="ORF">ERS852498_01931</name>
</gene>
<dbReference type="Proteomes" id="UP000095709">
    <property type="component" value="Unassembled WGS sequence"/>
</dbReference>
<protein>
    <submittedName>
        <fullName evidence="2">Bacterial extracellular solute-binding proteins, family 3</fullName>
    </submittedName>
</protein>
<dbReference type="SUPFAM" id="SSF53850">
    <property type="entry name" value="Periplasmic binding protein-like II"/>
    <property type="match status" value="1"/>
</dbReference>